<keyword evidence="3" id="KW-1185">Reference proteome</keyword>
<sequence length="203" mass="23601">MINFSKSLTFRGLVVYDLDLGKFRRLSLGSVIKFKRNYRRFPSTIVHYSIAACQDFGSTIHADKVKFQINLDVQQLRYFGESLRPSLRQQHHHRRGHIEKQDDYGYLHLPVLHSALLPYTGTRFQPDQLVDFVARHLDDFGSEEGSCGCGRPQADSDCSDRPTAEENQCRSRKEGEHYPQILVGWWSRFYCCNNLHDQDTLFA</sequence>
<organism evidence="2 3">
    <name type="scientific">Aedes albopictus</name>
    <name type="common">Asian tiger mosquito</name>
    <name type="synonym">Stegomyia albopicta</name>
    <dbReference type="NCBI Taxonomy" id="7160"/>
    <lineage>
        <taxon>Eukaryota</taxon>
        <taxon>Metazoa</taxon>
        <taxon>Ecdysozoa</taxon>
        <taxon>Arthropoda</taxon>
        <taxon>Hexapoda</taxon>
        <taxon>Insecta</taxon>
        <taxon>Pterygota</taxon>
        <taxon>Neoptera</taxon>
        <taxon>Endopterygota</taxon>
        <taxon>Diptera</taxon>
        <taxon>Nematocera</taxon>
        <taxon>Culicoidea</taxon>
        <taxon>Culicidae</taxon>
        <taxon>Culicinae</taxon>
        <taxon>Aedini</taxon>
        <taxon>Aedes</taxon>
        <taxon>Stegomyia</taxon>
    </lineage>
</organism>
<dbReference type="EnsemblMetazoa" id="AALFPA23_006978.R9229">
    <property type="protein sequence ID" value="AALFPA23_006978.P9229"/>
    <property type="gene ID" value="AALFPA23_006978"/>
</dbReference>
<name>A0ABM1Y9B5_AEDAL</name>
<proteinExistence type="predicted"/>
<evidence type="ECO:0000313" key="2">
    <source>
        <dbReference type="EnsemblMetazoa" id="AALFPA23_006978.P9229"/>
    </source>
</evidence>
<evidence type="ECO:0000313" key="3">
    <source>
        <dbReference type="Proteomes" id="UP000069940"/>
    </source>
</evidence>
<feature type="region of interest" description="Disordered" evidence="1">
    <location>
        <begin position="143"/>
        <end position="162"/>
    </location>
</feature>
<dbReference type="RefSeq" id="XP_062708670.1">
    <property type="nucleotide sequence ID" value="XM_062852686.1"/>
</dbReference>
<accession>A0ABM1Y9B5</accession>
<protein>
    <submittedName>
        <fullName evidence="2">Uncharacterized protein</fullName>
    </submittedName>
</protein>
<dbReference type="GeneID" id="134288294"/>
<evidence type="ECO:0000256" key="1">
    <source>
        <dbReference type="SAM" id="MobiDB-lite"/>
    </source>
</evidence>
<reference evidence="3" key="1">
    <citation type="journal article" date="2015" name="Proc. Natl. Acad. Sci. U.S.A.">
        <title>Genome sequence of the Asian Tiger mosquito, Aedes albopictus, reveals insights into its biology, genetics, and evolution.</title>
        <authorList>
            <person name="Chen X.G."/>
            <person name="Jiang X."/>
            <person name="Gu J."/>
            <person name="Xu M."/>
            <person name="Wu Y."/>
            <person name="Deng Y."/>
            <person name="Zhang C."/>
            <person name="Bonizzoni M."/>
            <person name="Dermauw W."/>
            <person name="Vontas J."/>
            <person name="Armbruster P."/>
            <person name="Huang X."/>
            <person name="Yang Y."/>
            <person name="Zhang H."/>
            <person name="He W."/>
            <person name="Peng H."/>
            <person name="Liu Y."/>
            <person name="Wu K."/>
            <person name="Chen J."/>
            <person name="Lirakis M."/>
            <person name="Topalis P."/>
            <person name="Van Leeuwen T."/>
            <person name="Hall A.B."/>
            <person name="Jiang X."/>
            <person name="Thorpe C."/>
            <person name="Mueller R.L."/>
            <person name="Sun C."/>
            <person name="Waterhouse R.M."/>
            <person name="Yan G."/>
            <person name="Tu Z.J."/>
            <person name="Fang X."/>
            <person name="James A.A."/>
        </authorList>
    </citation>
    <scope>NUCLEOTIDE SEQUENCE [LARGE SCALE GENOMIC DNA]</scope>
    <source>
        <strain evidence="3">Foshan</strain>
    </source>
</reference>
<dbReference type="Proteomes" id="UP000069940">
    <property type="component" value="Unassembled WGS sequence"/>
</dbReference>
<reference evidence="2" key="2">
    <citation type="submission" date="2025-05" db="UniProtKB">
        <authorList>
            <consortium name="EnsemblMetazoa"/>
        </authorList>
    </citation>
    <scope>IDENTIFICATION</scope>
    <source>
        <strain evidence="2">Foshan</strain>
    </source>
</reference>